<name>X1CE02_9ZZZZ</name>
<reference evidence="1" key="1">
    <citation type="journal article" date="2014" name="Front. Microbiol.">
        <title>High frequency of phylogenetically diverse reductive dehalogenase-homologous genes in deep subseafloor sedimentary metagenomes.</title>
        <authorList>
            <person name="Kawai M."/>
            <person name="Futagami T."/>
            <person name="Toyoda A."/>
            <person name="Takaki Y."/>
            <person name="Nishi S."/>
            <person name="Hori S."/>
            <person name="Arai W."/>
            <person name="Tsubouchi T."/>
            <person name="Morono Y."/>
            <person name="Uchiyama I."/>
            <person name="Ito T."/>
            <person name="Fujiyama A."/>
            <person name="Inagaki F."/>
            <person name="Takami H."/>
        </authorList>
    </citation>
    <scope>NUCLEOTIDE SEQUENCE</scope>
    <source>
        <strain evidence="1">Expedition CK06-06</strain>
    </source>
</reference>
<feature type="non-terminal residue" evidence="1">
    <location>
        <position position="57"/>
    </location>
</feature>
<organism evidence="1">
    <name type="scientific">marine sediment metagenome</name>
    <dbReference type="NCBI Taxonomy" id="412755"/>
    <lineage>
        <taxon>unclassified sequences</taxon>
        <taxon>metagenomes</taxon>
        <taxon>ecological metagenomes</taxon>
    </lineage>
</organism>
<gene>
    <name evidence="1" type="ORF">S01H4_59141</name>
</gene>
<sequence>MRASKVDDEEVLQLIKERMDESGVTIANVAEQDPYLAQFIKRGIAGYQVTVDDDKLY</sequence>
<evidence type="ECO:0000313" key="1">
    <source>
        <dbReference type="EMBL" id="GAH06526.1"/>
    </source>
</evidence>
<dbReference type="AlphaFoldDB" id="X1CE02"/>
<accession>X1CE02</accession>
<proteinExistence type="predicted"/>
<comment type="caution">
    <text evidence="1">The sequence shown here is derived from an EMBL/GenBank/DDBJ whole genome shotgun (WGS) entry which is preliminary data.</text>
</comment>
<dbReference type="EMBL" id="BART01034644">
    <property type="protein sequence ID" value="GAH06526.1"/>
    <property type="molecule type" value="Genomic_DNA"/>
</dbReference>
<protein>
    <submittedName>
        <fullName evidence="1">Uncharacterized protein</fullName>
    </submittedName>
</protein>